<dbReference type="RefSeq" id="WP_147582681.1">
    <property type="nucleotide sequence ID" value="NZ_CP042831.1"/>
</dbReference>
<accession>A0A5B9FSM0</accession>
<keyword evidence="3" id="KW-1185">Reference proteome</keyword>
<dbReference type="AlphaFoldDB" id="A0A5B9FSM0"/>
<name>A0A5B9FSM0_9FLAO</name>
<sequence>MKIKTHHINNLTVAEIVSPGVVITTAEDGIDLVGNLYYQGFDKAILYEENITPAFFDLKNRLAGEILQKFSNYRMKLVIVGDFTKYESKSLKDFIFESNKGTTVNFVASVTEVLNKSEK</sequence>
<dbReference type="EMBL" id="CP042831">
    <property type="protein sequence ID" value="QEE49126.1"/>
    <property type="molecule type" value="Genomic_DNA"/>
</dbReference>
<evidence type="ECO:0000259" key="1">
    <source>
        <dbReference type="Pfam" id="PF13788"/>
    </source>
</evidence>
<reference evidence="2 3" key="1">
    <citation type="submission" date="2019-08" db="EMBL/GenBank/DDBJ databases">
        <title>Flavobacterium alkalisoli sp. nov., isolated from rhizosphere soil of Suaeda salsa.</title>
        <authorList>
            <person name="Sun J.-Q."/>
            <person name="Xu L."/>
        </authorList>
    </citation>
    <scope>NUCLEOTIDE SEQUENCE [LARGE SCALE GENOMIC DNA]</scope>
    <source>
        <strain evidence="2 3">XS-5</strain>
    </source>
</reference>
<proteinExistence type="predicted"/>
<evidence type="ECO:0000313" key="3">
    <source>
        <dbReference type="Proteomes" id="UP000321222"/>
    </source>
</evidence>
<evidence type="ECO:0000313" key="2">
    <source>
        <dbReference type="EMBL" id="QEE49126.1"/>
    </source>
</evidence>
<dbReference type="KEGG" id="fak:FUA48_05880"/>
<protein>
    <submittedName>
        <fullName evidence="2">DUF4180 domain-containing protein</fullName>
    </submittedName>
</protein>
<dbReference type="OrthoDB" id="8595425at2"/>
<dbReference type="Proteomes" id="UP000321222">
    <property type="component" value="Chromosome"/>
</dbReference>
<dbReference type="InterPro" id="IPR025438">
    <property type="entry name" value="DUF4180"/>
</dbReference>
<gene>
    <name evidence="2" type="ORF">FUA48_05880</name>
</gene>
<dbReference type="Pfam" id="PF13788">
    <property type="entry name" value="DUF4180"/>
    <property type="match status" value="1"/>
</dbReference>
<organism evidence="2 3">
    <name type="scientific">Flavobacterium alkalisoli</name>
    <dbReference type="NCBI Taxonomy" id="2602769"/>
    <lineage>
        <taxon>Bacteria</taxon>
        <taxon>Pseudomonadati</taxon>
        <taxon>Bacteroidota</taxon>
        <taxon>Flavobacteriia</taxon>
        <taxon>Flavobacteriales</taxon>
        <taxon>Flavobacteriaceae</taxon>
        <taxon>Flavobacterium</taxon>
    </lineage>
</organism>
<feature type="domain" description="DUF4180" evidence="1">
    <location>
        <begin position="9"/>
        <end position="115"/>
    </location>
</feature>